<dbReference type="InterPro" id="IPR000631">
    <property type="entry name" value="CARKD"/>
</dbReference>
<dbReference type="SUPFAM" id="SSF53613">
    <property type="entry name" value="Ribokinase-like"/>
    <property type="match status" value="1"/>
</dbReference>
<comment type="similarity">
    <text evidence="18">Belongs to the NnrE/AIBP family.</text>
</comment>
<dbReference type="NCBIfam" id="TIGR00197">
    <property type="entry name" value="yjeF_nterm"/>
    <property type="match status" value="1"/>
</dbReference>
<keyword evidence="13" id="KW-0511">Multifunctional enzyme</keyword>
<organism evidence="22 23">
    <name type="scientific">Sphingomonas floccifaciens</name>
    <dbReference type="NCBI Taxonomy" id="1844115"/>
    <lineage>
        <taxon>Bacteria</taxon>
        <taxon>Pseudomonadati</taxon>
        <taxon>Pseudomonadota</taxon>
        <taxon>Alphaproteobacteria</taxon>
        <taxon>Sphingomonadales</taxon>
        <taxon>Sphingomonadaceae</taxon>
        <taxon>Sphingomonas</taxon>
    </lineage>
</organism>
<feature type="binding site" evidence="18">
    <location>
        <begin position="124"/>
        <end position="130"/>
    </location>
    <ligand>
        <name>(6S)-NADPHX</name>
        <dbReference type="ChEBI" id="CHEBI:64076"/>
    </ligand>
</feature>
<evidence type="ECO:0000313" key="23">
    <source>
        <dbReference type="Proteomes" id="UP001597283"/>
    </source>
</evidence>
<feature type="binding site" evidence="17">
    <location>
        <position position="350"/>
    </location>
    <ligand>
        <name>(6S)-NADPHX</name>
        <dbReference type="ChEBI" id="CHEBI:64076"/>
    </ligand>
</feature>
<proteinExistence type="inferred from homology"/>
<feature type="binding site" evidence="18">
    <location>
        <position position="64"/>
    </location>
    <ligand>
        <name>K(+)</name>
        <dbReference type="ChEBI" id="CHEBI:29103"/>
    </ligand>
</feature>
<evidence type="ECO:0000256" key="2">
    <source>
        <dbReference type="ARBA" id="ARBA00000909"/>
    </source>
</evidence>
<evidence type="ECO:0000256" key="5">
    <source>
        <dbReference type="ARBA" id="ARBA00022723"/>
    </source>
</evidence>
<evidence type="ECO:0000256" key="11">
    <source>
        <dbReference type="ARBA" id="ARBA00023235"/>
    </source>
</evidence>
<evidence type="ECO:0000256" key="10">
    <source>
        <dbReference type="ARBA" id="ARBA00023027"/>
    </source>
</evidence>
<comment type="function">
    <text evidence="18">Catalyzes the epimerization of the S- and R-forms of NAD(P)HX, a damaged form of NAD(P)H that is a result of enzymatic or heat-dependent hydration. This is a prerequisite for the S-specific NAD(P)H-hydrate dehydratase to allow the repair of both epimers of NAD(P)HX.</text>
</comment>
<comment type="similarity">
    <text evidence="4 19">In the C-terminal section; belongs to the NnrD/CARKD family.</text>
</comment>
<comment type="function">
    <text evidence="14 19">Bifunctional enzyme that catalyzes the epimerization of the S- and R-forms of NAD(P)HX and the dehydration of the S-form of NAD(P)HX at the expense of ADP, which is converted to AMP. This allows the repair of both epimers of NAD(P)HX, a damaged form of NAD(P)H that is a result of enzymatic or heat-dependent hydration.</text>
</comment>
<evidence type="ECO:0000256" key="14">
    <source>
        <dbReference type="ARBA" id="ARBA00025153"/>
    </source>
</evidence>
<dbReference type="InterPro" id="IPR004443">
    <property type="entry name" value="YjeF_N_dom"/>
</dbReference>
<feature type="binding site" evidence="18">
    <location>
        <position position="120"/>
    </location>
    <ligand>
        <name>K(+)</name>
        <dbReference type="ChEBI" id="CHEBI:29103"/>
    </ligand>
</feature>
<keyword evidence="11 18" id="KW-0413">Isomerase</keyword>
<name>A0ABW4NF60_9SPHN</name>
<dbReference type="EC" id="4.2.1.136" evidence="19"/>
<dbReference type="PANTHER" id="PTHR12592">
    <property type="entry name" value="ATP-DEPENDENT (S)-NAD(P)H-HYDRATE DEHYDRATASE FAMILY MEMBER"/>
    <property type="match status" value="1"/>
</dbReference>
<evidence type="ECO:0000313" key="22">
    <source>
        <dbReference type="EMBL" id="MFD1788689.1"/>
    </source>
</evidence>
<dbReference type="Gene3D" id="3.40.50.10260">
    <property type="entry name" value="YjeF N-terminal domain"/>
    <property type="match status" value="1"/>
</dbReference>
<comment type="catalytic activity">
    <reaction evidence="16 17 19">
        <text>(6S)-NADPHX + ADP = AMP + phosphate + NADPH + H(+)</text>
        <dbReference type="Rhea" id="RHEA:32235"/>
        <dbReference type="ChEBI" id="CHEBI:15378"/>
        <dbReference type="ChEBI" id="CHEBI:43474"/>
        <dbReference type="ChEBI" id="CHEBI:57783"/>
        <dbReference type="ChEBI" id="CHEBI:64076"/>
        <dbReference type="ChEBI" id="CHEBI:456215"/>
        <dbReference type="ChEBI" id="CHEBI:456216"/>
        <dbReference type="EC" id="4.2.1.136"/>
    </reaction>
</comment>
<comment type="subunit">
    <text evidence="17">Homotetramer.</text>
</comment>
<dbReference type="CDD" id="cd01171">
    <property type="entry name" value="YXKO-related"/>
    <property type="match status" value="1"/>
</dbReference>
<evidence type="ECO:0000256" key="19">
    <source>
        <dbReference type="PIRNR" id="PIRNR017184"/>
    </source>
</evidence>
<dbReference type="EC" id="5.1.99.6" evidence="19"/>
<evidence type="ECO:0000256" key="9">
    <source>
        <dbReference type="ARBA" id="ARBA00022958"/>
    </source>
</evidence>
<keyword evidence="8 17" id="KW-0521">NADP</keyword>
<comment type="caution">
    <text evidence="22">The sequence shown here is derived from an EMBL/GenBank/DDBJ whole genome shotgun (WGS) entry which is preliminary data.</text>
</comment>
<keyword evidence="12 17" id="KW-0456">Lyase</keyword>
<evidence type="ECO:0000256" key="6">
    <source>
        <dbReference type="ARBA" id="ARBA00022741"/>
    </source>
</evidence>
<dbReference type="PROSITE" id="PS51383">
    <property type="entry name" value="YJEF_C_3"/>
    <property type="match status" value="1"/>
</dbReference>
<dbReference type="Gene3D" id="3.40.1190.20">
    <property type="match status" value="1"/>
</dbReference>
<dbReference type="Proteomes" id="UP001597283">
    <property type="component" value="Unassembled WGS sequence"/>
</dbReference>
<feature type="binding site" evidence="18">
    <location>
        <position position="153"/>
    </location>
    <ligand>
        <name>(6S)-NADPHX</name>
        <dbReference type="ChEBI" id="CHEBI:64076"/>
    </ligand>
</feature>
<sequence length="469" mass="47490">MIRRVPEGAPIVNAAQMRAAEEALFATGMSQDTLMERAGAAVAEQVSRLAGGRPVLVLAGPGNNGGDGYVVARLLAARSVPVSVARFGQPKAGAAARMAAQWDGPVCDLIAAQPHPVVVDALLGIGIPRPFDDGIAAKLSAIMAAAALRIAIDLPSGRHADTGDGSGRADVTIALGALKPAHVLGEGGAACGHILLADIAVPVPTDVLTIAAPVLPKWRYDVNKFSRGMIAVVSGAMPGAGWLAGRAALAAGAGYVQLVGTAPAEGAPHALVRRTITRATDLEAVLDDDRIGAVVIGPGLGRDEDAHTLLDIALASPHDLVIDGDALTLLGRSVAERIGADRRRVCLTPHAGEFARMFDSAGDKLTATRAAAQASGATIVHKGPDTVIAYPDGRLIVSTGTNPGLSTAGSGDLLAGIIGARMAAGDGGSDPVAAGVWLHARAANHMDAVFAVDALPDRITQEVNACPTR</sequence>
<accession>A0ABW4NF60</accession>
<dbReference type="NCBIfam" id="TIGR00196">
    <property type="entry name" value="yjeF_cterm"/>
    <property type="match status" value="1"/>
</dbReference>
<comment type="similarity">
    <text evidence="3 19">In the N-terminal section; belongs to the NnrE/AIBP family.</text>
</comment>
<evidence type="ECO:0000259" key="20">
    <source>
        <dbReference type="PROSITE" id="PS51383"/>
    </source>
</evidence>
<dbReference type="RefSeq" id="WP_380941075.1">
    <property type="nucleotide sequence ID" value="NZ_JBHUFC010000006.1"/>
</dbReference>
<feature type="binding site" evidence="17">
    <location>
        <position position="411"/>
    </location>
    <ligand>
        <name>AMP</name>
        <dbReference type="ChEBI" id="CHEBI:456215"/>
    </ligand>
</feature>
<evidence type="ECO:0000256" key="16">
    <source>
        <dbReference type="ARBA" id="ARBA00049209"/>
    </source>
</evidence>
<dbReference type="InterPro" id="IPR036652">
    <property type="entry name" value="YjeF_N_dom_sf"/>
</dbReference>
<evidence type="ECO:0000256" key="4">
    <source>
        <dbReference type="ARBA" id="ARBA00009524"/>
    </source>
</evidence>
<dbReference type="InterPro" id="IPR030677">
    <property type="entry name" value="Nnr"/>
</dbReference>
<feature type="binding site" evidence="18">
    <location>
        <begin position="63"/>
        <end position="67"/>
    </location>
    <ligand>
        <name>(6S)-NADPHX</name>
        <dbReference type="ChEBI" id="CHEBI:64076"/>
    </ligand>
</feature>
<dbReference type="InterPro" id="IPR017953">
    <property type="entry name" value="Carbohydrate_kinase_pred_CS"/>
</dbReference>
<dbReference type="EMBL" id="JBHUFC010000006">
    <property type="protein sequence ID" value="MFD1788689.1"/>
    <property type="molecule type" value="Genomic_DNA"/>
</dbReference>
<comment type="function">
    <text evidence="17">Catalyzes the dehydration of the S-form of NAD(P)HX at the expense of ADP, which is converted to AMP. Together with NAD(P)HX epimerase, which catalyzes the epimerization of the S- and R-forms, the enzyme allows the repair of both epimers of NAD(P)HX, a damaged form of NAD(P)H that is a result of enzymatic or heat-dependent hydration.</text>
</comment>
<feature type="binding site" evidence="17">
    <location>
        <position position="299"/>
    </location>
    <ligand>
        <name>(6S)-NADPHX</name>
        <dbReference type="ChEBI" id="CHEBI:64076"/>
    </ligand>
</feature>
<feature type="binding site" evidence="17">
    <location>
        <position position="412"/>
    </location>
    <ligand>
        <name>(6S)-NADPHX</name>
        <dbReference type="ChEBI" id="CHEBI:64076"/>
    </ligand>
</feature>
<dbReference type="PANTHER" id="PTHR12592:SF0">
    <property type="entry name" value="ATP-DEPENDENT (S)-NAD(P)H-HYDRATE DEHYDRATASE"/>
    <property type="match status" value="1"/>
</dbReference>
<comment type="catalytic activity">
    <reaction evidence="1 18 19">
        <text>(6R)-NADHX = (6S)-NADHX</text>
        <dbReference type="Rhea" id="RHEA:32215"/>
        <dbReference type="ChEBI" id="CHEBI:64074"/>
        <dbReference type="ChEBI" id="CHEBI:64075"/>
        <dbReference type="EC" id="5.1.99.6"/>
    </reaction>
</comment>
<dbReference type="InterPro" id="IPR029056">
    <property type="entry name" value="Ribokinase-like"/>
</dbReference>
<keyword evidence="23" id="KW-1185">Reference proteome</keyword>
<comment type="caution">
    <text evidence="18">Lacks conserved residue(s) required for the propagation of feature annotation.</text>
</comment>
<keyword evidence="7 17" id="KW-0067">ATP-binding</keyword>
<comment type="catalytic activity">
    <reaction evidence="2 18 19">
        <text>(6R)-NADPHX = (6S)-NADPHX</text>
        <dbReference type="Rhea" id="RHEA:32227"/>
        <dbReference type="ChEBI" id="CHEBI:64076"/>
        <dbReference type="ChEBI" id="CHEBI:64077"/>
        <dbReference type="EC" id="5.1.99.6"/>
    </reaction>
</comment>
<feature type="domain" description="YjeF N-terminal" evidence="21">
    <location>
        <begin position="17"/>
        <end position="207"/>
    </location>
</feature>
<feature type="binding site" evidence="17">
    <location>
        <begin position="382"/>
        <end position="386"/>
    </location>
    <ligand>
        <name>AMP</name>
        <dbReference type="ChEBI" id="CHEBI:456215"/>
    </ligand>
</feature>
<evidence type="ECO:0000256" key="13">
    <source>
        <dbReference type="ARBA" id="ARBA00023268"/>
    </source>
</evidence>
<feature type="binding site" evidence="17">
    <location>
        <position position="240"/>
    </location>
    <ligand>
        <name>(6S)-NADPHX</name>
        <dbReference type="ChEBI" id="CHEBI:64076"/>
    </ligand>
</feature>
<comment type="similarity">
    <text evidence="17">Belongs to the NnrD/CARKD family.</text>
</comment>
<dbReference type="Pfam" id="PF03853">
    <property type="entry name" value="YjeF_N"/>
    <property type="match status" value="1"/>
</dbReference>
<evidence type="ECO:0000256" key="17">
    <source>
        <dbReference type="HAMAP-Rule" id="MF_01965"/>
    </source>
</evidence>
<dbReference type="PIRSF" id="PIRSF017184">
    <property type="entry name" value="Nnr"/>
    <property type="match status" value="1"/>
</dbReference>
<reference evidence="23" key="1">
    <citation type="journal article" date="2019" name="Int. J. Syst. Evol. Microbiol.">
        <title>The Global Catalogue of Microorganisms (GCM) 10K type strain sequencing project: providing services to taxonomists for standard genome sequencing and annotation.</title>
        <authorList>
            <consortium name="The Broad Institute Genomics Platform"/>
            <consortium name="The Broad Institute Genome Sequencing Center for Infectious Disease"/>
            <person name="Wu L."/>
            <person name="Ma J."/>
        </authorList>
    </citation>
    <scope>NUCLEOTIDE SEQUENCE [LARGE SCALE GENOMIC DNA]</scope>
    <source>
        <strain evidence="23">Q85</strain>
    </source>
</reference>
<evidence type="ECO:0000256" key="3">
    <source>
        <dbReference type="ARBA" id="ARBA00006001"/>
    </source>
</evidence>
<keyword evidence="6 17" id="KW-0547">Nucleotide-binding</keyword>
<keyword evidence="9 18" id="KW-0630">Potassium</keyword>
<evidence type="ECO:0000256" key="18">
    <source>
        <dbReference type="HAMAP-Rule" id="MF_01966"/>
    </source>
</evidence>
<feature type="domain" description="YjeF C-terminal" evidence="20">
    <location>
        <begin position="207"/>
        <end position="466"/>
    </location>
</feature>
<protein>
    <recommendedName>
        <fullName evidence="19">Bifunctional NAD(P)H-hydrate repair enzyme</fullName>
    </recommendedName>
    <alternativeName>
        <fullName evidence="19">Nicotinamide nucleotide repair protein</fullName>
    </alternativeName>
    <domain>
        <recommendedName>
            <fullName evidence="19">ADP-dependent (S)-NAD(P)H-hydrate dehydratase</fullName>
            <ecNumber evidence="19">4.2.1.136</ecNumber>
        </recommendedName>
        <alternativeName>
            <fullName evidence="19">ADP-dependent NAD(P)HX dehydratase</fullName>
        </alternativeName>
    </domain>
    <domain>
        <recommendedName>
            <fullName evidence="19">NAD(P)H-hydrate epimerase</fullName>
            <ecNumber evidence="19">5.1.99.6</ecNumber>
        </recommendedName>
    </domain>
</protein>
<dbReference type="SUPFAM" id="SSF64153">
    <property type="entry name" value="YjeF N-terminal domain-like"/>
    <property type="match status" value="1"/>
</dbReference>
<dbReference type="PROSITE" id="PS51385">
    <property type="entry name" value="YJEF_N"/>
    <property type="match status" value="1"/>
</dbReference>
<gene>
    <name evidence="17" type="primary">nnrD</name>
    <name evidence="18" type="synonym">nnrE</name>
    <name evidence="22" type="ORF">ACFSC3_14060</name>
</gene>
<keyword evidence="10 17" id="KW-0520">NAD</keyword>
<keyword evidence="5 18" id="KW-0479">Metal-binding</keyword>
<comment type="catalytic activity">
    <reaction evidence="15 17 19">
        <text>(6S)-NADHX + ADP = AMP + phosphate + NADH + H(+)</text>
        <dbReference type="Rhea" id="RHEA:32223"/>
        <dbReference type="ChEBI" id="CHEBI:15378"/>
        <dbReference type="ChEBI" id="CHEBI:43474"/>
        <dbReference type="ChEBI" id="CHEBI:57945"/>
        <dbReference type="ChEBI" id="CHEBI:64074"/>
        <dbReference type="ChEBI" id="CHEBI:456215"/>
        <dbReference type="ChEBI" id="CHEBI:456216"/>
        <dbReference type="EC" id="4.2.1.136"/>
    </reaction>
</comment>
<evidence type="ECO:0000256" key="1">
    <source>
        <dbReference type="ARBA" id="ARBA00000013"/>
    </source>
</evidence>
<dbReference type="Pfam" id="PF01256">
    <property type="entry name" value="Carb_kinase"/>
    <property type="match status" value="1"/>
</dbReference>
<evidence type="ECO:0000259" key="21">
    <source>
        <dbReference type="PROSITE" id="PS51385"/>
    </source>
</evidence>
<evidence type="ECO:0000256" key="8">
    <source>
        <dbReference type="ARBA" id="ARBA00022857"/>
    </source>
</evidence>
<dbReference type="HAMAP" id="MF_01966">
    <property type="entry name" value="NADHX_epimerase"/>
    <property type="match status" value="1"/>
</dbReference>
<comment type="cofactor">
    <cofactor evidence="18 19">
        <name>K(+)</name>
        <dbReference type="ChEBI" id="CHEBI:29103"/>
    </cofactor>
    <text evidence="18 19">Binds 1 potassium ion per subunit.</text>
</comment>
<dbReference type="HAMAP" id="MF_01965">
    <property type="entry name" value="NADHX_dehydratase"/>
    <property type="match status" value="1"/>
</dbReference>
<dbReference type="PROSITE" id="PS01049">
    <property type="entry name" value="YJEF_C_1"/>
    <property type="match status" value="1"/>
</dbReference>
<feature type="binding site" evidence="18">
    <location>
        <position position="156"/>
    </location>
    <ligand>
        <name>K(+)</name>
        <dbReference type="ChEBI" id="CHEBI:29103"/>
    </ligand>
</feature>
<comment type="cofactor">
    <cofactor evidence="17">
        <name>Mg(2+)</name>
        <dbReference type="ChEBI" id="CHEBI:18420"/>
    </cofactor>
</comment>
<evidence type="ECO:0000256" key="12">
    <source>
        <dbReference type="ARBA" id="ARBA00023239"/>
    </source>
</evidence>
<evidence type="ECO:0000256" key="15">
    <source>
        <dbReference type="ARBA" id="ARBA00048238"/>
    </source>
</evidence>
<evidence type="ECO:0000256" key="7">
    <source>
        <dbReference type="ARBA" id="ARBA00022840"/>
    </source>
</evidence>